<feature type="chain" id="PRO_5024298690" evidence="2">
    <location>
        <begin position="16"/>
        <end position="264"/>
    </location>
</feature>
<dbReference type="EMBL" id="VVIM01000004">
    <property type="protein sequence ID" value="KAB0800300.1"/>
    <property type="molecule type" value="Genomic_DNA"/>
</dbReference>
<gene>
    <name evidence="3" type="ORF">PPYR_06040</name>
</gene>
<dbReference type="InParanoid" id="A0A5N4AST6"/>
<dbReference type="Proteomes" id="UP000327044">
    <property type="component" value="Unassembled WGS sequence"/>
</dbReference>
<keyword evidence="2" id="KW-0732">Signal</keyword>
<feature type="region of interest" description="Disordered" evidence="1">
    <location>
        <begin position="204"/>
        <end position="264"/>
    </location>
</feature>
<feature type="compositionally biased region" description="Basic and acidic residues" evidence="1">
    <location>
        <begin position="226"/>
        <end position="244"/>
    </location>
</feature>
<proteinExistence type="predicted"/>
<organism evidence="3 4">
    <name type="scientific">Photinus pyralis</name>
    <name type="common">Common eastern firefly</name>
    <name type="synonym">Lampyris pyralis</name>
    <dbReference type="NCBI Taxonomy" id="7054"/>
    <lineage>
        <taxon>Eukaryota</taxon>
        <taxon>Metazoa</taxon>
        <taxon>Ecdysozoa</taxon>
        <taxon>Arthropoda</taxon>
        <taxon>Hexapoda</taxon>
        <taxon>Insecta</taxon>
        <taxon>Pterygota</taxon>
        <taxon>Neoptera</taxon>
        <taxon>Endopterygota</taxon>
        <taxon>Coleoptera</taxon>
        <taxon>Polyphaga</taxon>
        <taxon>Elateriformia</taxon>
        <taxon>Elateroidea</taxon>
        <taxon>Lampyridae</taxon>
        <taxon>Lampyrinae</taxon>
        <taxon>Photinus</taxon>
    </lineage>
</organism>
<accession>A0A5N4AST6</accession>
<keyword evidence="4" id="KW-1185">Reference proteome</keyword>
<protein>
    <submittedName>
        <fullName evidence="3">Uncharacterized protein</fullName>
    </submittedName>
</protein>
<sequence length="264" mass="27847">MEVAVTLTSILAVLAIINVQNTAMSSPLHHLTLQDLSPSDRQYLDYLRSEAIRRKRSGDILGSVKSKLSHGFKSKLSGLTSASAHASSLFSGASGSKFSHYPPPPPPIDEEKSFSFWDLQKAIFRTLFQAAKAIKGGLLAVKGQIIKGSGYLISAKGKLISAKGEALSNIGKQIASTAVLISPVGHNTAPSGIVEPVYMSPPSGYSGTSGPSATGGPSGPSGQSIDDYHAHHYEHSPPGSDEHSYPSSFEGPAHSYYDGSSYYK</sequence>
<evidence type="ECO:0000313" key="4">
    <source>
        <dbReference type="Proteomes" id="UP000327044"/>
    </source>
</evidence>
<reference evidence="3 4" key="1">
    <citation type="journal article" date="2018" name="Elife">
        <title>Firefly genomes illuminate parallel origins of bioluminescence in beetles.</title>
        <authorList>
            <person name="Fallon T.R."/>
            <person name="Lower S.E."/>
            <person name="Chang C.H."/>
            <person name="Bessho-Uehara M."/>
            <person name="Martin G.J."/>
            <person name="Bewick A.J."/>
            <person name="Behringer M."/>
            <person name="Debat H.J."/>
            <person name="Wong I."/>
            <person name="Day J.C."/>
            <person name="Suvorov A."/>
            <person name="Silva C.J."/>
            <person name="Stanger-Hall K.F."/>
            <person name="Hall D.W."/>
            <person name="Schmitz R.J."/>
            <person name="Nelson D.R."/>
            <person name="Lewis S.M."/>
            <person name="Shigenobu S."/>
            <person name="Bybee S.M."/>
            <person name="Larracuente A.M."/>
            <person name="Oba Y."/>
            <person name="Weng J.K."/>
        </authorList>
    </citation>
    <scope>NUCLEOTIDE SEQUENCE [LARGE SCALE GENOMIC DNA]</scope>
    <source>
        <strain evidence="3">1611_PpyrPB1</strain>
        <tissue evidence="3">Whole body</tissue>
    </source>
</reference>
<evidence type="ECO:0000313" key="3">
    <source>
        <dbReference type="EMBL" id="KAB0800300.1"/>
    </source>
</evidence>
<feature type="compositionally biased region" description="Low complexity" evidence="1">
    <location>
        <begin position="204"/>
        <end position="215"/>
    </location>
</feature>
<dbReference type="AlphaFoldDB" id="A0A5N4AST6"/>
<evidence type="ECO:0000256" key="2">
    <source>
        <dbReference type="SAM" id="SignalP"/>
    </source>
</evidence>
<evidence type="ECO:0000256" key="1">
    <source>
        <dbReference type="SAM" id="MobiDB-lite"/>
    </source>
</evidence>
<comment type="caution">
    <text evidence="3">The sequence shown here is derived from an EMBL/GenBank/DDBJ whole genome shotgun (WGS) entry which is preliminary data.</text>
</comment>
<name>A0A5N4AST6_PHOPY</name>
<feature type="signal peptide" evidence="2">
    <location>
        <begin position="1"/>
        <end position="15"/>
    </location>
</feature>